<dbReference type="Proteomes" id="UP001162992">
    <property type="component" value="Chromosome 9"/>
</dbReference>
<keyword evidence="2" id="KW-1185">Reference proteome</keyword>
<evidence type="ECO:0000313" key="1">
    <source>
        <dbReference type="EMBL" id="KAJ7543928.1"/>
    </source>
</evidence>
<name>A0ACC2CPG1_DIPCM</name>
<dbReference type="EMBL" id="CM055100">
    <property type="protein sequence ID" value="KAJ7543928.1"/>
    <property type="molecule type" value="Genomic_DNA"/>
</dbReference>
<organism evidence="1 2">
    <name type="scientific">Diphasiastrum complanatum</name>
    <name type="common">Issler's clubmoss</name>
    <name type="synonym">Lycopodium complanatum</name>
    <dbReference type="NCBI Taxonomy" id="34168"/>
    <lineage>
        <taxon>Eukaryota</taxon>
        <taxon>Viridiplantae</taxon>
        <taxon>Streptophyta</taxon>
        <taxon>Embryophyta</taxon>
        <taxon>Tracheophyta</taxon>
        <taxon>Lycopodiopsida</taxon>
        <taxon>Lycopodiales</taxon>
        <taxon>Lycopodiaceae</taxon>
        <taxon>Lycopodioideae</taxon>
        <taxon>Diphasiastrum</taxon>
    </lineage>
</organism>
<protein>
    <submittedName>
        <fullName evidence="1">Uncharacterized protein</fullName>
    </submittedName>
</protein>
<comment type="caution">
    <text evidence="1">The sequence shown here is derived from an EMBL/GenBank/DDBJ whole genome shotgun (WGS) entry which is preliminary data.</text>
</comment>
<reference evidence="2" key="1">
    <citation type="journal article" date="2024" name="Proc. Natl. Acad. Sci. U.S.A.">
        <title>Extraordinary preservation of gene collinearity over three hundred million years revealed in homosporous lycophytes.</title>
        <authorList>
            <person name="Li C."/>
            <person name="Wickell D."/>
            <person name="Kuo L.Y."/>
            <person name="Chen X."/>
            <person name="Nie B."/>
            <person name="Liao X."/>
            <person name="Peng D."/>
            <person name="Ji J."/>
            <person name="Jenkins J."/>
            <person name="Williams M."/>
            <person name="Shu S."/>
            <person name="Plott C."/>
            <person name="Barry K."/>
            <person name="Rajasekar S."/>
            <person name="Grimwood J."/>
            <person name="Han X."/>
            <person name="Sun S."/>
            <person name="Hou Z."/>
            <person name="He W."/>
            <person name="Dai G."/>
            <person name="Sun C."/>
            <person name="Schmutz J."/>
            <person name="Leebens-Mack J.H."/>
            <person name="Li F.W."/>
            <person name="Wang L."/>
        </authorList>
    </citation>
    <scope>NUCLEOTIDE SEQUENCE [LARGE SCALE GENOMIC DNA]</scope>
    <source>
        <strain evidence="2">cv. PW_Plant_1</strain>
    </source>
</reference>
<gene>
    <name evidence="1" type="ORF">O6H91_09G058600</name>
</gene>
<proteinExistence type="predicted"/>
<sequence>MDSMYIVTATIASAFLLILFMILHGYKYTPTKTFSCKKAKHPPGRTWSLPFFGETIQFLQSPHQFHLQHISRYGETFSSSLFGENCIVVTTPEATRWVLQTAQKYFKPGYPRSATSMIDETGSIYGENFHSRMRKVLGPALHPDAMQHQVKYIDFLANFFLNKWRDNETCNVLQELRRYTFFVASEIICGLKPGPEVEKMADQMEELKKGFLSLHINLPFTTYGKALRARDGLYQTLQKLIDRRRLDPNPHNDVLDFLLRANANGDPFSDVHVRAIILTLMFGGYESTSSQLVWAIKRLHDNPKILDKILAEQDFIRQRKVSQDEPLTWADVKDMKYTSQVLQETMRTSFLNTFIPREALIDLEYDGFIFPKGCKVHASISSFHLSPKVFPDPYRFDPDRFQDNSQPGTFMPFGYGNRLCLGSDLAKSQMLIFIHHLVTKYRYEAISPDQGIHEWWPMATPKRGFPIRIQERD</sequence>
<accession>A0ACC2CPG1</accession>
<evidence type="ECO:0000313" key="2">
    <source>
        <dbReference type="Proteomes" id="UP001162992"/>
    </source>
</evidence>